<comment type="caution">
    <text evidence="2">The sequence shown here is derived from an EMBL/GenBank/DDBJ whole genome shotgun (WGS) entry which is preliminary data.</text>
</comment>
<evidence type="ECO:0000259" key="1">
    <source>
        <dbReference type="Pfam" id="PF07883"/>
    </source>
</evidence>
<dbReference type="SUPFAM" id="SSF51182">
    <property type="entry name" value="RmlC-like cupins"/>
    <property type="match status" value="1"/>
</dbReference>
<dbReference type="CDD" id="cd02238">
    <property type="entry name" value="cupin_KdgF"/>
    <property type="match status" value="1"/>
</dbReference>
<sequence length="117" mass="13513">MLFFTKSELPVDHVDDNTDRIVMARGGSMMYAHIFFKKAEPEDATIPLHNHVHEQITYVLKGSFKFEINDEDGKHVQVVREGDSLYMPSDSRHGCIPLEDDSQLIDCFTPQREDFLK</sequence>
<keyword evidence="3" id="KW-1185">Reference proteome</keyword>
<dbReference type="PANTHER" id="PTHR40112">
    <property type="entry name" value="H2HPP ISOMERASE"/>
    <property type="match status" value="1"/>
</dbReference>
<dbReference type="Pfam" id="PF07883">
    <property type="entry name" value="Cupin_2"/>
    <property type="match status" value="1"/>
</dbReference>
<name>A0A1Q5PMW4_9ACTO</name>
<dbReference type="Proteomes" id="UP000186785">
    <property type="component" value="Unassembled WGS sequence"/>
</dbReference>
<feature type="domain" description="Cupin type-2" evidence="1">
    <location>
        <begin position="40"/>
        <end position="96"/>
    </location>
</feature>
<dbReference type="Gene3D" id="2.60.120.10">
    <property type="entry name" value="Jelly Rolls"/>
    <property type="match status" value="1"/>
</dbReference>
<gene>
    <name evidence="2" type="ORF">BSR29_03135</name>
</gene>
<evidence type="ECO:0000313" key="2">
    <source>
        <dbReference type="EMBL" id="OKL48863.1"/>
    </source>
</evidence>
<reference evidence="2 3" key="1">
    <citation type="submission" date="2016-11" db="EMBL/GenBank/DDBJ databases">
        <title>Actinomyces gypaetusis sp. nov. isolated from the vulture Gypaetus barbatus in Qinghai Tibet Plateau China.</title>
        <authorList>
            <person name="Meng X."/>
        </authorList>
    </citation>
    <scope>NUCLEOTIDE SEQUENCE [LARGE SCALE GENOMIC DNA]</scope>
    <source>
        <strain evidence="2 3">VUL4_2</strain>
    </source>
</reference>
<dbReference type="InterPro" id="IPR013096">
    <property type="entry name" value="Cupin_2"/>
</dbReference>
<dbReference type="InterPro" id="IPR014710">
    <property type="entry name" value="RmlC-like_jellyroll"/>
</dbReference>
<dbReference type="InterPro" id="IPR011051">
    <property type="entry name" value="RmlC_Cupin_sf"/>
</dbReference>
<dbReference type="AlphaFoldDB" id="A0A1Q5PMW4"/>
<dbReference type="EMBL" id="MQSV01000002">
    <property type="protein sequence ID" value="OKL48863.1"/>
    <property type="molecule type" value="Genomic_DNA"/>
</dbReference>
<protein>
    <submittedName>
        <fullName evidence="2">Cupin</fullName>
    </submittedName>
</protein>
<dbReference type="RefSeq" id="WP_073708850.1">
    <property type="nucleotide sequence ID" value="NZ_MQSU01000002.1"/>
</dbReference>
<accession>A0A1Q5PMW4</accession>
<dbReference type="InterPro" id="IPR025499">
    <property type="entry name" value="KdgF"/>
</dbReference>
<dbReference type="InterPro" id="IPR052535">
    <property type="entry name" value="Bacilysin_H2HPP_isomerase"/>
</dbReference>
<evidence type="ECO:0000313" key="3">
    <source>
        <dbReference type="Proteomes" id="UP000186785"/>
    </source>
</evidence>
<dbReference type="PANTHER" id="PTHR40112:SF1">
    <property type="entry name" value="H2HPP ISOMERASE"/>
    <property type="match status" value="1"/>
</dbReference>
<dbReference type="PIRSF" id="PIRSF029883">
    <property type="entry name" value="KdgF"/>
    <property type="match status" value="1"/>
</dbReference>
<proteinExistence type="predicted"/>
<organism evidence="2 3">
    <name type="scientific">Boudabousia liubingyangii</name>
    <dbReference type="NCBI Taxonomy" id="1921764"/>
    <lineage>
        <taxon>Bacteria</taxon>
        <taxon>Bacillati</taxon>
        <taxon>Actinomycetota</taxon>
        <taxon>Actinomycetes</taxon>
        <taxon>Actinomycetales</taxon>
        <taxon>Actinomycetaceae</taxon>
        <taxon>Boudabousia</taxon>
    </lineage>
</organism>
<dbReference type="STRING" id="1921764.BSR28_02710"/>